<dbReference type="AlphaFoldDB" id="A0A9Q4GHV8"/>
<protein>
    <recommendedName>
        <fullName evidence="3">Sterol carrier protein</fullName>
    </recommendedName>
</protein>
<dbReference type="Gene3D" id="3.30.1050.10">
    <property type="entry name" value="SCP2 sterol-binding domain"/>
    <property type="match status" value="1"/>
</dbReference>
<sequence length="266" mass="30868">MPWFPTVEWYDEYREVLNNNPRFRNLIRDWGEGFNGSFVFEVRNIPVDDHTLDDIPDEMLGVDRMPDEIWDDLPEALETEIKREGIDKPVYRSFSLLDESVRDALSDEIRALLEESEELFDADPTYVEAVDEISEELRDFLPPHLDSLVHQLESFVTDDHGAYAYLDIDDGEVSEARALEPDEVENIDAGFHLYGDYDDWEYFMKSDETVIGVVMDEVLKPEGQMLTLMEYADALNEMGETRHDVETRYIFDVGETDTDAEEKATP</sequence>
<organism evidence="1 2">
    <name type="scientific">Halorutilus salinus</name>
    <dbReference type="NCBI Taxonomy" id="2487751"/>
    <lineage>
        <taxon>Archaea</taxon>
        <taxon>Methanobacteriati</taxon>
        <taxon>Methanobacteriota</taxon>
        <taxon>Stenosarchaea group</taxon>
        <taxon>Halobacteria</taxon>
        <taxon>Halorutilales</taxon>
        <taxon>Halorutilaceae</taxon>
        <taxon>Halorutilus</taxon>
    </lineage>
</organism>
<proteinExistence type="predicted"/>
<evidence type="ECO:0000313" key="2">
    <source>
        <dbReference type="Proteomes" id="UP001149411"/>
    </source>
</evidence>
<dbReference type="Proteomes" id="UP001149411">
    <property type="component" value="Unassembled WGS sequence"/>
</dbReference>
<comment type="caution">
    <text evidence="1">The sequence shown here is derived from an EMBL/GenBank/DDBJ whole genome shotgun (WGS) entry which is preliminary data.</text>
</comment>
<accession>A0A9Q4GHV8</accession>
<dbReference type="SUPFAM" id="SSF55718">
    <property type="entry name" value="SCP-like"/>
    <property type="match status" value="1"/>
</dbReference>
<dbReference type="InterPro" id="IPR036527">
    <property type="entry name" value="SCP2_sterol-bd_dom_sf"/>
</dbReference>
<reference evidence="1" key="1">
    <citation type="submission" date="2022-09" db="EMBL/GenBank/DDBJ databases">
        <title>Haloadaptaus new haloarchaeum isolated from saline soil.</title>
        <authorList>
            <person name="Duran-Viseras A."/>
            <person name="Sanchez-Porro C."/>
            <person name="Ventosa A."/>
        </authorList>
    </citation>
    <scope>NUCLEOTIDE SEQUENCE</scope>
    <source>
        <strain evidence="1">F3-133</strain>
    </source>
</reference>
<dbReference type="EMBL" id="RKLV01000002">
    <property type="protein sequence ID" value="MCX2818198.1"/>
    <property type="molecule type" value="Genomic_DNA"/>
</dbReference>
<evidence type="ECO:0000313" key="1">
    <source>
        <dbReference type="EMBL" id="MCX2818198.1"/>
    </source>
</evidence>
<dbReference type="RefSeq" id="WP_266085906.1">
    <property type="nucleotide sequence ID" value="NZ_RKLV01000002.1"/>
</dbReference>
<evidence type="ECO:0008006" key="3">
    <source>
        <dbReference type="Google" id="ProtNLM"/>
    </source>
</evidence>
<gene>
    <name evidence="1" type="ORF">EGH25_02380</name>
</gene>
<name>A0A9Q4GHV8_9EURY</name>
<keyword evidence="2" id="KW-1185">Reference proteome</keyword>